<gene>
    <name evidence="2" type="ORF">QWY28_17380</name>
</gene>
<sequence>MSVEVDADVNPFIRSLGTASASTKAFVRDLESADSRLAGLVQTGLALAPALVPIGSLAVPAVAGLATQMGTAAAAAGVMVLAFQGVGDALTALNDYQLEPTSENLAKVQEEMAKLGPAGREFVRFIQDLRPELQGLQDIAQESLFPGMQDGIEELMQLMPEAEAIVGTLAGTLGDLFAEAGDNLNDDRWVEFFDYLDAEAGPTLTAMGRALGNVVEGLANMMMSFDPLADDFTQGMLDYSRAFRDWTEGLDSSKGFQEFVDYIQTNGPRAMDALGALANALVSIVEAAAPVGAVLLPVVETLADGLAAIAESPAGPALVAVAAGIGTLGRSLALLSAVGLRGDSGLLSKVLDMDAIKGAPQAYRQVATATAELHAAQERLAASAVKARDAQFAFVPTAEKRSAISDYSAAQRDVARATDAVAAAERDRSAAMRASLGQFGRAAGLVGGLALATSGLAEDTGLANAASLGLMGSIAGPWGAAIGSGIGLMMDFAATNNDVTSSLDMLDAGLERVSASTTAADFAVLREQAAVTEANLVDLAETLNNVDITSFASIMTGAKNAVEGLFGRNDYEEAYDRFIASEEELQDAIVQTKAARDRAAQGSAYRAMLDAETAALEQNVSAMRAKRAETLRAASAELNYEAAIDDARKAVQENGRTLDKTTEKGRANRGALIALAAGWNDLSDGAQNANGAHRRAIGAFVAVAQQMGMNKREAREYAHELMEIPSKRRTEVLLDSNAAYSAAQAFKRQLDSIETYKRVTIHVARTGGDLPFLSGGGASVNNAYGNLLSSVPGDRADRHEPELATSPGAMPRVWLEPETMGEAYIPLANDDRRPRARAIAAETVRLLGGEARFALGGMAWTNPGGGGMAWADPADFGWATGSGGGGGGGRSLDLRLEIAEAMAGIRDLRRELAKDGKDRLTGLDRRIAELQLEQAENELRLTKKREQREARLEARETRQNIRAVGEAFSLDDLVPDSTPQTVAEGLAAEIDQFKKDLRDAGGTWTGALEQWADGLMITAAQLDLTNERLATETELRDQLKDELDDSTQALEQLDATMRSYSDSVAANFLRNAFNGARVETLPAQADPVLAAALADAEDRLAAIRSGADGDSPAAAAEASRLIAQITDMRAAVEASAQPVERTVTGLQALEETLLADTEAAERMAAALSTLEEKGLDTTGALGALYQELAASGDVATAEELAALTESQIDYYEQLYTGRDTKVAEVAAKVTQTVYGPQHAEMVQVVADNTAAYNASTTAIDALNAELATLGQQVRDGAGDAIRPLAAEVKALRAEVGAIPRQLAESRRTEKP</sequence>
<evidence type="ECO:0008006" key="4">
    <source>
        <dbReference type="Google" id="ProtNLM"/>
    </source>
</evidence>
<comment type="caution">
    <text evidence="2">The sequence shown here is derived from an EMBL/GenBank/DDBJ whole genome shotgun (WGS) entry which is preliminary data.</text>
</comment>
<organism evidence="2 3">
    <name type="scientific">Nocardioides oceani</name>
    <dbReference type="NCBI Taxonomy" id="3058369"/>
    <lineage>
        <taxon>Bacteria</taxon>
        <taxon>Bacillati</taxon>
        <taxon>Actinomycetota</taxon>
        <taxon>Actinomycetes</taxon>
        <taxon>Propionibacteriales</taxon>
        <taxon>Nocardioidaceae</taxon>
        <taxon>Nocardioides</taxon>
    </lineage>
</organism>
<evidence type="ECO:0000256" key="1">
    <source>
        <dbReference type="SAM" id="Coils"/>
    </source>
</evidence>
<keyword evidence="1" id="KW-0175">Coiled coil</keyword>
<evidence type="ECO:0000313" key="3">
    <source>
        <dbReference type="Proteomes" id="UP001168620"/>
    </source>
</evidence>
<dbReference type="Proteomes" id="UP001168620">
    <property type="component" value="Unassembled WGS sequence"/>
</dbReference>
<feature type="coiled-coil region" evidence="1">
    <location>
        <begin position="913"/>
        <end position="952"/>
    </location>
</feature>
<feature type="coiled-coil region" evidence="1">
    <location>
        <begin position="1022"/>
        <end position="1056"/>
    </location>
</feature>
<proteinExistence type="predicted"/>
<accession>A0ABT8FK41</accession>
<name>A0ABT8FK41_9ACTN</name>
<dbReference type="EMBL" id="JAUHJQ010000008">
    <property type="protein sequence ID" value="MDN4174737.1"/>
    <property type="molecule type" value="Genomic_DNA"/>
</dbReference>
<dbReference type="RefSeq" id="WP_300953831.1">
    <property type="nucleotide sequence ID" value="NZ_JAUHJQ010000008.1"/>
</dbReference>
<evidence type="ECO:0000313" key="2">
    <source>
        <dbReference type="EMBL" id="MDN4174737.1"/>
    </source>
</evidence>
<keyword evidence="3" id="KW-1185">Reference proteome</keyword>
<reference evidence="2" key="1">
    <citation type="submission" date="2023-06" db="EMBL/GenBank/DDBJ databases">
        <title>Draft genome sequence of Nocardioides sp. SOB77.</title>
        <authorList>
            <person name="Zhang G."/>
        </authorList>
    </citation>
    <scope>NUCLEOTIDE SEQUENCE</scope>
    <source>
        <strain evidence="2">SOB77</strain>
    </source>
</reference>
<protein>
    <recommendedName>
        <fullName evidence="4">Phage tail tape measure protein</fullName>
    </recommendedName>
</protein>